<dbReference type="Pfam" id="PF00583">
    <property type="entry name" value="Acetyltransf_1"/>
    <property type="match status" value="1"/>
</dbReference>
<evidence type="ECO:0000256" key="3">
    <source>
        <dbReference type="ARBA" id="ARBA00008870"/>
    </source>
</evidence>
<keyword evidence="14" id="KW-1185">Reference proteome</keyword>
<dbReference type="PROSITE" id="PS51186">
    <property type="entry name" value="GNAT"/>
    <property type="match status" value="1"/>
</dbReference>
<evidence type="ECO:0000259" key="12">
    <source>
        <dbReference type="PROSITE" id="PS51186"/>
    </source>
</evidence>
<proteinExistence type="inferred from homology"/>
<dbReference type="GO" id="GO:0043998">
    <property type="term" value="F:histone H2A acetyltransferase activity"/>
    <property type="evidence" value="ECO:0007669"/>
    <property type="project" value="InterPro"/>
</dbReference>
<dbReference type="OrthoDB" id="424551at2759"/>
<comment type="catalytic activity">
    <reaction evidence="10">
        <text>N-terminal L-seryl-[histone H2A] + acetyl-CoA = N-terminal N(alpha)-acetyl-L-seryl-[histone H2A] + CoA + H(+)</text>
        <dbReference type="Rhea" id="RHEA:50600"/>
        <dbReference type="Rhea" id="RHEA-COMP:12742"/>
        <dbReference type="Rhea" id="RHEA-COMP:12744"/>
        <dbReference type="ChEBI" id="CHEBI:15378"/>
        <dbReference type="ChEBI" id="CHEBI:57287"/>
        <dbReference type="ChEBI" id="CHEBI:57288"/>
        <dbReference type="ChEBI" id="CHEBI:64738"/>
        <dbReference type="ChEBI" id="CHEBI:83690"/>
        <dbReference type="EC" id="2.3.1.257"/>
    </reaction>
</comment>
<keyword evidence="8" id="KW-0539">Nucleus</keyword>
<dbReference type="PANTHER" id="PTHR20531">
    <property type="entry name" value="N-ALPHA-ACETYLTRANSFERASE 40"/>
    <property type="match status" value="1"/>
</dbReference>
<dbReference type="GO" id="GO:0005634">
    <property type="term" value="C:nucleus"/>
    <property type="evidence" value="ECO:0007669"/>
    <property type="project" value="UniProtKB-SubCell"/>
</dbReference>
<evidence type="ECO:0000256" key="2">
    <source>
        <dbReference type="ARBA" id="ARBA00004496"/>
    </source>
</evidence>
<dbReference type="Gene3D" id="3.40.630.30">
    <property type="match status" value="1"/>
</dbReference>
<dbReference type="GO" id="GO:1990189">
    <property type="term" value="F:protein N-terminal-serine acetyltransferase activity"/>
    <property type="evidence" value="ECO:0007669"/>
    <property type="project" value="UniProtKB-EC"/>
</dbReference>
<gene>
    <name evidence="13" type="ORF">CTI12_AA313610</name>
</gene>
<dbReference type="InterPro" id="IPR039949">
    <property type="entry name" value="NAA40"/>
</dbReference>
<organism evidence="13 14">
    <name type="scientific">Artemisia annua</name>
    <name type="common">Sweet wormwood</name>
    <dbReference type="NCBI Taxonomy" id="35608"/>
    <lineage>
        <taxon>Eukaryota</taxon>
        <taxon>Viridiplantae</taxon>
        <taxon>Streptophyta</taxon>
        <taxon>Embryophyta</taxon>
        <taxon>Tracheophyta</taxon>
        <taxon>Spermatophyta</taxon>
        <taxon>Magnoliopsida</taxon>
        <taxon>eudicotyledons</taxon>
        <taxon>Gunneridae</taxon>
        <taxon>Pentapetalae</taxon>
        <taxon>asterids</taxon>
        <taxon>campanulids</taxon>
        <taxon>Asterales</taxon>
        <taxon>Asteraceae</taxon>
        <taxon>Asteroideae</taxon>
        <taxon>Anthemideae</taxon>
        <taxon>Artemisiinae</taxon>
        <taxon>Artemisia</taxon>
    </lineage>
</organism>
<name>A0A2U1N330_ARTAN</name>
<keyword evidence="6" id="KW-0963">Cytoplasm</keyword>
<dbReference type="InterPro" id="IPR016181">
    <property type="entry name" value="Acyl_CoA_acyltransferase"/>
</dbReference>
<comment type="catalytic activity">
    <reaction evidence="11">
        <text>N-terminal L-seryl-[histone H4] + acetyl-CoA = N-terminal N(alpha)-acetyl-L-seryl-[histone H4] + CoA + H(+)</text>
        <dbReference type="Rhea" id="RHEA:50596"/>
        <dbReference type="Rhea" id="RHEA-COMP:12740"/>
        <dbReference type="Rhea" id="RHEA-COMP:12743"/>
        <dbReference type="ChEBI" id="CHEBI:15378"/>
        <dbReference type="ChEBI" id="CHEBI:57287"/>
        <dbReference type="ChEBI" id="CHEBI:57288"/>
        <dbReference type="ChEBI" id="CHEBI:64738"/>
        <dbReference type="ChEBI" id="CHEBI:83690"/>
        <dbReference type="EC" id="2.3.1.257"/>
    </reaction>
</comment>
<evidence type="ECO:0000256" key="1">
    <source>
        <dbReference type="ARBA" id="ARBA00004123"/>
    </source>
</evidence>
<dbReference type="PANTHER" id="PTHR20531:SF1">
    <property type="entry name" value="N-ALPHA-ACETYLTRANSFERASE 40"/>
    <property type="match status" value="1"/>
</dbReference>
<evidence type="ECO:0000313" key="14">
    <source>
        <dbReference type="Proteomes" id="UP000245207"/>
    </source>
</evidence>
<evidence type="ECO:0000256" key="6">
    <source>
        <dbReference type="ARBA" id="ARBA00022490"/>
    </source>
</evidence>
<keyword evidence="7 13" id="KW-0808">Transferase</keyword>
<comment type="similarity">
    <text evidence="3">Belongs to the acetyltransferase family. NAA40 subfamily.</text>
</comment>
<evidence type="ECO:0000256" key="5">
    <source>
        <dbReference type="ARBA" id="ARBA00015043"/>
    </source>
</evidence>
<dbReference type="STRING" id="35608.A0A2U1N330"/>
<evidence type="ECO:0000313" key="13">
    <source>
        <dbReference type="EMBL" id="PWA67935.1"/>
    </source>
</evidence>
<accession>A0A2U1N330</accession>
<sequence>MAGGSRSQGFGHLEYLGIARVTQLQSSGLSVLLESGRGDKLSSSLKQYIQNLLKVNMEGPFGAEWPEEEKEKHREMSSPEALYIFVYNAPSTPDNVKTSIIGFVHYRFTIEEEIPVLYVYELQLEPAYQGKGLGKFLMQLVEQIACKKWVRLVDYKNGLLLNSMGAVVLTVQKRNASAIKFYLNKLRYNISAISPSKVYQLMGVIGEEKTYEILCKTFDHEAKAVLESCFRNSPFDCVACKRIRRSENLSCGYILFAEMKKAKYGTCNFPFVKQRSQGGTFIIELPVLGSSSCLRFIYEYVFKMEIKLASSPHLVTWCLL</sequence>
<evidence type="ECO:0000256" key="9">
    <source>
        <dbReference type="ARBA" id="ARBA00023315"/>
    </source>
</evidence>
<keyword evidence="9 13" id="KW-0012">Acyltransferase</keyword>
<dbReference type="GO" id="GO:0005737">
    <property type="term" value="C:cytoplasm"/>
    <property type="evidence" value="ECO:0007669"/>
    <property type="project" value="UniProtKB-SubCell"/>
</dbReference>
<evidence type="ECO:0000256" key="7">
    <source>
        <dbReference type="ARBA" id="ARBA00022679"/>
    </source>
</evidence>
<evidence type="ECO:0000256" key="10">
    <source>
        <dbReference type="ARBA" id="ARBA00047821"/>
    </source>
</evidence>
<dbReference type="EMBL" id="PKPP01003735">
    <property type="protein sequence ID" value="PWA67935.1"/>
    <property type="molecule type" value="Genomic_DNA"/>
</dbReference>
<evidence type="ECO:0000256" key="4">
    <source>
        <dbReference type="ARBA" id="ARBA00012950"/>
    </source>
</evidence>
<reference evidence="13 14" key="1">
    <citation type="journal article" date="2018" name="Mol. Plant">
        <title>The genome of Artemisia annua provides insight into the evolution of Asteraceae family and artemisinin biosynthesis.</title>
        <authorList>
            <person name="Shen Q."/>
            <person name="Zhang L."/>
            <person name="Liao Z."/>
            <person name="Wang S."/>
            <person name="Yan T."/>
            <person name="Shi P."/>
            <person name="Liu M."/>
            <person name="Fu X."/>
            <person name="Pan Q."/>
            <person name="Wang Y."/>
            <person name="Lv Z."/>
            <person name="Lu X."/>
            <person name="Zhang F."/>
            <person name="Jiang W."/>
            <person name="Ma Y."/>
            <person name="Chen M."/>
            <person name="Hao X."/>
            <person name="Li L."/>
            <person name="Tang Y."/>
            <person name="Lv G."/>
            <person name="Zhou Y."/>
            <person name="Sun X."/>
            <person name="Brodelius P.E."/>
            <person name="Rose J.K.C."/>
            <person name="Tang K."/>
        </authorList>
    </citation>
    <scope>NUCLEOTIDE SEQUENCE [LARGE SCALE GENOMIC DNA]</scope>
    <source>
        <strain evidence="14">cv. Huhao1</strain>
        <tissue evidence="13">Leaf</tissue>
    </source>
</reference>
<dbReference type="GO" id="GO:0010485">
    <property type="term" value="F:histone H4 acetyltransferase activity"/>
    <property type="evidence" value="ECO:0007669"/>
    <property type="project" value="InterPro"/>
</dbReference>
<comment type="caution">
    <text evidence="13">The sequence shown here is derived from an EMBL/GenBank/DDBJ whole genome shotgun (WGS) entry which is preliminary data.</text>
</comment>
<comment type="subcellular location">
    <subcellularLocation>
        <location evidence="2">Cytoplasm</location>
    </subcellularLocation>
    <subcellularLocation>
        <location evidence="1">Nucleus</location>
    </subcellularLocation>
</comment>
<feature type="domain" description="N-acetyltransferase" evidence="12">
    <location>
        <begin position="43"/>
        <end position="219"/>
    </location>
</feature>
<dbReference type="InterPro" id="IPR000182">
    <property type="entry name" value="GNAT_dom"/>
</dbReference>
<dbReference type="Proteomes" id="UP000245207">
    <property type="component" value="Unassembled WGS sequence"/>
</dbReference>
<dbReference type="CDD" id="cd04301">
    <property type="entry name" value="NAT_SF"/>
    <property type="match status" value="1"/>
</dbReference>
<dbReference type="SUPFAM" id="SSF55729">
    <property type="entry name" value="Acyl-CoA N-acyltransferases (Nat)"/>
    <property type="match status" value="1"/>
</dbReference>
<evidence type="ECO:0000256" key="11">
    <source>
        <dbReference type="ARBA" id="ARBA00049524"/>
    </source>
</evidence>
<protein>
    <recommendedName>
        <fullName evidence="5">N-alpha-acetyltransferase 40</fullName>
        <ecNumber evidence="4">2.3.1.257</ecNumber>
    </recommendedName>
</protein>
<dbReference type="EC" id="2.3.1.257" evidence="4"/>
<evidence type="ECO:0000256" key="8">
    <source>
        <dbReference type="ARBA" id="ARBA00023242"/>
    </source>
</evidence>
<dbReference type="AlphaFoldDB" id="A0A2U1N330"/>